<dbReference type="PROSITE" id="PS51257">
    <property type="entry name" value="PROKAR_LIPOPROTEIN"/>
    <property type="match status" value="1"/>
</dbReference>
<feature type="region of interest" description="Disordered" evidence="1">
    <location>
        <begin position="167"/>
        <end position="190"/>
    </location>
</feature>
<accession>A0A1M5TEN9</accession>
<reference evidence="3" key="1">
    <citation type="submission" date="2016-11" db="EMBL/GenBank/DDBJ databases">
        <authorList>
            <person name="Varghese N."/>
            <person name="Submissions S."/>
        </authorList>
    </citation>
    <scope>NUCLEOTIDE SEQUENCE [LARGE SCALE GENOMIC DNA]</scope>
    <source>
        <strain evidence="3">DSM 25330</strain>
    </source>
</reference>
<dbReference type="Gene3D" id="4.10.1080.10">
    <property type="entry name" value="TSP type-3 repeat"/>
    <property type="match status" value="1"/>
</dbReference>
<evidence type="ECO:0000313" key="2">
    <source>
        <dbReference type="EMBL" id="SHH49237.1"/>
    </source>
</evidence>
<dbReference type="STRING" id="1089305.SAMN05444148_2145"/>
<dbReference type="EMBL" id="FQWS01000002">
    <property type="protein sequence ID" value="SHH49237.1"/>
    <property type="molecule type" value="Genomic_DNA"/>
</dbReference>
<evidence type="ECO:0000256" key="1">
    <source>
        <dbReference type="SAM" id="MobiDB-lite"/>
    </source>
</evidence>
<dbReference type="InterPro" id="IPR028974">
    <property type="entry name" value="TSP_type-3_rpt"/>
</dbReference>
<sequence length="334" mass="37342">MPRYNLTNGLFLLKTQENMRYILVVVFALLLVTSCDDGDIITIDLNFDQTLSLCDNNTESFIIYDLRNDPSESLSLIIPRGVNDVVPFFNPTPTDTPQTITINNSTNRFLYRTYNRDIVDTATNQELCDAVVPSDLIIQENYEATGGTVEVTVTVIDDDGDGIPSEFEGRGDADENGDFPNAVDTDGDTIPDYLDQDDDDDNVLTQFEIDTVNVDADDNPTTNPLDTDGDGTPDYLDTDDDEDGVLTINEDQDQNFNPRDDLANDVNEMLTPHYLNSIENIDYGSPGKLPTNEYTRTITSRIFIRDYNLEILSGDLIDFGTLINTVTVIEEFED</sequence>
<dbReference type="GO" id="GO:0005509">
    <property type="term" value="F:calcium ion binding"/>
    <property type="evidence" value="ECO:0007669"/>
    <property type="project" value="InterPro"/>
</dbReference>
<gene>
    <name evidence="2" type="ORF">SAMN05444148_2145</name>
</gene>
<protein>
    <recommendedName>
        <fullName evidence="4">Thrombospondin type 3 repeat-containing protein</fullName>
    </recommendedName>
</protein>
<keyword evidence="3" id="KW-1185">Reference proteome</keyword>
<feature type="region of interest" description="Disordered" evidence="1">
    <location>
        <begin position="214"/>
        <end position="233"/>
    </location>
</feature>
<dbReference type="AlphaFoldDB" id="A0A1M5TEN9"/>
<evidence type="ECO:0008006" key="4">
    <source>
        <dbReference type="Google" id="ProtNLM"/>
    </source>
</evidence>
<organism evidence="2 3">
    <name type="scientific">Winogradskyella jejuensis</name>
    <dbReference type="NCBI Taxonomy" id="1089305"/>
    <lineage>
        <taxon>Bacteria</taxon>
        <taxon>Pseudomonadati</taxon>
        <taxon>Bacteroidota</taxon>
        <taxon>Flavobacteriia</taxon>
        <taxon>Flavobacteriales</taxon>
        <taxon>Flavobacteriaceae</taxon>
        <taxon>Winogradskyella</taxon>
    </lineage>
</organism>
<name>A0A1M5TEN9_9FLAO</name>
<evidence type="ECO:0000313" key="3">
    <source>
        <dbReference type="Proteomes" id="UP000184522"/>
    </source>
</evidence>
<dbReference type="Proteomes" id="UP000184522">
    <property type="component" value="Unassembled WGS sequence"/>
</dbReference>
<proteinExistence type="predicted"/>